<evidence type="ECO:0000256" key="1">
    <source>
        <dbReference type="SAM" id="Coils"/>
    </source>
</evidence>
<dbReference type="EMBL" id="JARRAG010000002">
    <property type="protein sequence ID" value="MDG3004575.1"/>
    <property type="molecule type" value="Genomic_DNA"/>
</dbReference>
<comment type="caution">
    <text evidence="5">The sequence shown here is derived from an EMBL/GenBank/DDBJ whole genome shotgun (WGS) entry which is preliminary data.</text>
</comment>
<reference evidence="5 6" key="1">
    <citation type="submission" date="2023-03" db="EMBL/GenBank/DDBJ databases">
        <title>Paludisphaera mucosa sp. nov. a novel planctomycete from northern fen.</title>
        <authorList>
            <person name="Ivanova A."/>
        </authorList>
    </citation>
    <scope>NUCLEOTIDE SEQUENCE [LARGE SCALE GENOMIC DNA]</scope>
    <source>
        <strain evidence="5 6">Pla2</strain>
    </source>
</reference>
<sequence length="735" mass="81242">MEDLMGTALTNALGAAVLGTIVAGLSLILVRRPAVVHCLWVVVLLKLVTPPLFEVSVGPFETEAPAREVAAPVADFEPAVVRFEMEWPPAETFAAAELAPEPIVAAAARPVAWSFDPALAWRIFGAAWLAGALATAALAAVRVLRFQRRLREASPAGWLIEDEVARLAAEMGLRRPPLVDFIDARTTPMIWGLGLRPRLILPRMLWKELDGRSRTLLLAHELAHLKRGDHLLRFFELAVTVLYWWLPVVWWVRRALRDVEEQCCDAWVVWMFPDDARAYAETLLDTVDFLNPNADPEPLLASGFGKVQHLRRRLTMVMKGTTPRTLGWRGSLGALALAGVLLPMSPTWARKTEAAAVTFVAAGDDEIVRVGQKVDGEGPAVTFRAVADGQDGEILTFNVIGQDVEAAVEAAVAGVETTVETTVAEIETAVESAVEAAEASIDQLVEEQDGVKEADKEKQQADKEKAKEDQEKVKADKEKAKEDQEKVKADKEKAKEDQEKIKEEVKKTKDELRKQIRIQIKADGAEAGEAMKKAAEQLRSQIKELQDKKPEGEMGEVQIKALKGALDQIERMARDPKRLSVQARPAIERRVGQTFTFSGDPLKGDFKFEPKVALGLRIDSDDPKAVEARKQVEELSKVMAEKQKEMAEVGKKLAEAHQKLAELQGHVVVQGVRPDVARVKELRSINVQPFQHRGPGSTPDSKDKARIDSLEQKLDKVLHELESLKKPHAEADEKK</sequence>
<feature type="transmembrane region" description="Helical" evidence="3">
    <location>
        <begin position="119"/>
        <end position="141"/>
    </location>
</feature>
<keyword evidence="3" id="KW-1133">Transmembrane helix</keyword>
<dbReference type="InterPro" id="IPR052173">
    <property type="entry name" value="Beta-lactam_resp_regulator"/>
</dbReference>
<evidence type="ECO:0000313" key="5">
    <source>
        <dbReference type="EMBL" id="MDG3004575.1"/>
    </source>
</evidence>
<feature type="transmembrane region" description="Helical" evidence="3">
    <location>
        <begin position="35"/>
        <end position="53"/>
    </location>
</feature>
<keyword evidence="6" id="KW-1185">Reference proteome</keyword>
<name>A0ABT6FAG2_9BACT</name>
<dbReference type="InterPro" id="IPR008756">
    <property type="entry name" value="Peptidase_M56"/>
</dbReference>
<evidence type="ECO:0000313" key="6">
    <source>
        <dbReference type="Proteomes" id="UP001216907"/>
    </source>
</evidence>
<feature type="transmembrane region" description="Helical" evidence="3">
    <location>
        <begin position="234"/>
        <end position="252"/>
    </location>
</feature>
<protein>
    <submittedName>
        <fullName evidence="5">M56 family metallopeptidase</fullName>
    </submittedName>
</protein>
<accession>A0ABT6FAG2</accession>
<dbReference type="CDD" id="cd07341">
    <property type="entry name" value="M56_BlaR1_MecR1_like"/>
    <property type="match status" value="1"/>
</dbReference>
<dbReference type="Proteomes" id="UP001216907">
    <property type="component" value="Unassembled WGS sequence"/>
</dbReference>
<feature type="transmembrane region" description="Helical" evidence="3">
    <location>
        <begin position="12"/>
        <end position="30"/>
    </location>
</feature>
<keyword evidence="1" id="KW-0175">Coiled coil</keyword>
<proteinExistence type="predicted"/>
<organism evidence="5 6">
    <name type="scientific">Paludisphaera mucosa</name>
    <dbReference type="NCBI Taxonomy" id="3030827"/>
    <lineage>
        <taxon>Bacteria</taxon>
        <taxon>Pseudomonadati</taxon>
        <taxon>Planctomycetota</taxon>
        <taxon>Planctomycetia</taxon>
        <taxon>Isosphaerales</taxon>
        <taxon>Isosphaeraceae</taxon>
        <taxon>Paludisphaera</taxon>
    </lineage>
</organism>
<evidence type="ECO:0000259" key="4">
    <source>
        <dbReference type="Pfam" id="PF05569"/>
    </source>
</evidence>
<evidence type="ECO:0000256" key="3">
    <source>
        <dbReference type="SAM" id="Phobius"/>
    </source>
</evidence>
<keyword evidence="3" id="KW-0472">Membrane</keyword>
<feature type="coiled-coil region" evidence="1">
    <location>
        <begin position="625"/>
        <end position="659"/>
    </location>
</feature>
<dbReference type="Gene3D" id="3.30.2010.10">
    <property type="entry name" value="Metalloproteases ('zincins'), catalytic domain"/>
    <property type="match status" value="1"/>
</dbReference>
<keyword evidence="3" id="KW-0812">Transmembrane</keyword>
<dbReference type="PANTHER" id="PTHR34978:SF3">
    <property type="entry name" value="SLR0241 PROTEIN"/>
    <property type="match status" value="1"/>
</dbReference>
<feature type="compositionally biased region" description="Basic and acidic residues" evidence="2">
    <location>
        <begin position="449"/>
        <end position="508"/>
    </location>
</feature>
<dbReference type="Pfam" id="PF05569">
    <property type="entry name" value="Peptidase_M56"/>
    <property type="match status" value="1"/>
</dbReference>
<dbReference type="RefSeq" id="WP_277860930.1">
    <property type="nucleotide sequence ID" value="NZ_JARRAG010000002.1"/>
</dbReference>
<dbReference type="PANTHER" id="PTHR34978">
    <property type="entry name" value="POSSIBLE SENSOR-TRANSDUCER PROTEIN BLAR"/>
    <property type="match status" value="1"/>
</dbReference>
<evidence type="ECO:0000256" key="2">
    <source>
        <dbReference type="SAM" id="MobiDB-lite"/>
    </source>
</evidence>
<gene>
    <name evidence="5" type="ORF">PZE19_12380</name>
</gene>
<feature type="region of interest" description="Disordered" evidence="2">
    <location>
        <begin position="448"/>
        <end position="508"/>
    </location>
</feature>
<feature type="domain" description="Peptidase M56" evidence="4">
    <location>
        <begin position="12"/>
        <end position="317"/>
    </location>
</feature>